<accession>A1WXK0</accession>
<dbReference type="Proteomes" id="UP000000647">
    <property type="component" value="Chromosome"/>
</dbReference>
<name>A1WXK0_HALHL</name>
<evidence type="ECO:0000313" key="2">
    <source>
        <dbReference type="EMBL" id="ABM62412.1"/>
    </source>
</evidence>
<evidence type="ECO:0000313" key="3">
    <source>
        <dbReference type="Proteomes" id="UP000000647"/>
    </source>
</evidence>
<reference evidence="3" key="1">
    <citation type="submission" date="2006-12" db="EMBL/GenBank/DDBJ databases">
        <title>Complete sequence of Halorhodospira halophila SL1.</title>
        <authorList>
            <consortium name="US DOE Joint Genome Institute"/>
            <person name="Copeland A."/>
            <person name="Lucas S."/>
            <person name="Lapidus A."/>
            <person name="Barry K."/>
            <person name="Detter J.C."/>
            <person name="Glavina del Rio T."/>
            <person name="Hammon N."/>
            <person name="Israni S."/>
            <person name="Dalin E."/>
            <person name="Tice H."/>
            <person name="Pitluck S."/>
            <person name="Saunders E."/>
            <person name="Brettin T."/>
            <person name="Bruce D."/>
            <person name="Han C."/>
            <person name="Tapia R."/>
            <person name="Schmutz J."/>
            <person name="Larimer F."/>
            <person name="Land M."/>
            <person name="Hauser L."/>
            <person name="Kyrpides N."/>
            <person name="Mikhailova N."/>
            <person name="Hoff W."/>
            <person name="Richardson P."/>
        </authorList>
    </citation>
    <scope>NUCLEOTIDE SEQUENCE [LARGE SCALE GENOMIC DNA]</scope>
    <source>
        <strain evidence="3">DSM 244 / SL1</strain>
    </source>
</reference>
<protein>
    <submittedName>
        <fullName evidence="2">Uncharacterized protein</fullName>
    </submittedName>
</protein>
<keyword evidence="1" id="KW-0812">Transmembrane</keyword>
<dbReference type="RefSeq" id="WP_011814434.1">
    <property type="nucleotide sequence ID" value="NC_008789.1"/>
</dbReference>
<keyword evidence="3" id="KW-1185">Reference proteome</keyword>
<sequence>MKRNEEIIEALRTYTNRRIPLLWGSVLAILLVAHLVTAYLVEQFWSEHLAVTPWVAIAAVLIGISFFLYEKIGGKLRAAEFEFQRTALGYWDYERGYQQCEGIRQAALLGFLGTAILYCGFVFGQVCATADDASRKVLTDLAPGKQIELLSNPEQLTVLGIGAALIVGALIWIHRIREQIRSDLSA</sequence>
<keyword evidence="1" id="KW-1133">Transmembrane helix</keyword>
<dbReference type="AlphaFoldDB" id="A1WXK0"/>
<evidence type="ECO:0000256" key="1">
    <source>
        <dbReference type="SAM" id="Phobius"/>
    </source>
</evidence>
<feature type="transmembrane region" description="Helical" evidence="1">
    <location>
        <begin position="156"/>
        <end position="173"/>
    </location>
</feature>
<feature type="transmembrane region" description="Helical" evidence="1">
    <location>
        <begin position="106"/>
        <end position="126"/>
    </location>
</feature>
<dbReference type="EMBL" id="CP000544">
    <property type="protein sequence ID" value="ABM62412.1"/>
    <property type="molecule type" value="Genomic_DNA"/>
</dbReference>
<keyword evidence="1" id="KW-0472">Membrane</keyword>
<gene>
    <name evidence="2" type="ordered locus">Hhal_1648</name>
</gene>
<proteinExistence type="predicted"/>
<organism evidence="2 3">
    <name type="scientific">Halorhodospira halophila (strain DSM 244 / SL1)</name>
    <name type="common">Ectothiorhodospira halophila (strain DSM 244 / SL1)</name>
    <dbReference type="NCBI Taxonomy" id="349124"/>
    <lineage>
        <taxon>Bacteria</taxon>
        <taxon>Pseudomonadati</taxon>
        <taxon>Pseudomonadota</taxon>
        <taxon>Gammaproteobacteria</taxon>
        <taxon>Chromatiales</taxon>
        <taxon>Ectothiorhodospiraceae</taxon>
        <taxon>Halorhodospira</taxon>
    </lineage>
</organism>
<dbReference type="KEGG" id="hha:Hhal_1648"/>
<dbReference type="HOGENOM" id="CLU_1452551_0_0_6"/>
<feature type="transmembrane region" description="Helical" evidence="1">
    <location>
        <begin position="21"/>
        <end position="41"/>
    </location>
</feature>
<reference evidence="2 3" key="2">
    <citation type="journal article" date="2013" name="Stand. Genomic Sci.">
        <title>Complete genome sequence of Halorhodospira halophila SL1.</title>
        <authorList>
            <person name="Challacombe J.F."/>
            <person name="Majid S."/>
            <person name="Deole R."/>
            <person name="Brettin T.S."/>
            <person name="Bruce D."/>
            <person name="Delano S.F."/>
            <person name="Detter J.C."/>
            <person name="Gleasner C.D."/>
            <person name="Han C.S."/>
            <person name="Misra M."/>
            <person name="Reitenga K.G."/>
            <person name="Mikhailova N."/>
            <person name="Woyke T."/>
            <person name="Pitluck S."/>
            <person name="Nolan M."/>
            <person name="Land M.L."/>
            <person name="Saunders E."/>
            <person name="Tapia R."/>
            <person name="Lapidus A."/>
            <person name="Ivanova N."/>
            <person name="Hoff W.D."/>
        </authorList>
    </citation>
    <scope>NUCLEOTIDE SEQUENCE [LARGE SCALE GENOMIC DNA]</scope>
    <source>
        <strain evidence="3">DSM 244 / SL1</strain>
    </source>
</reference>
<feature type="transmembrane region" description="Helical" evidence="1">
    <location>
        <begin position="53"/>
        <end position="69"/>
    </location>
</feature>